<sequence length="174" mass="18905">MENPDGSSNCTVKGVPVDERSFTYLMQLPRTTAAALTLRALGGELAEQVPVPQLRALLYRVGRSIAREHAADGIKTLAEFEGFASRRLADLDLGWMQVEEVSGAVDFLHGAAPLKAWFGAAAAEWSAGLLEGLYAEWMTQLGADERLDVREIEDQTLASGVVRLRFAHESSFGV</sequence>
<dbReference type="RefSeq" id="WP_168149053.1">
    <property type="nucleotide sequence ID" value="NZ_JAAVXB010000009.1"/>
</dbReference>
<dbReference type="AlphaFoldDB" id="A0A969WCZ1"/>
<keyword evidence="2" id="KW-1185">Reference proteome</keyword>
<dbReference type="Gene3D" id="3.30.70.2590">
    <property type="match status" value="1"/>
</dbReference>
<dbReference type="InterPro" id="IPR022798">
    <property type="entry name" value="BcsD_bac"/>
</dbReference>
<gene>
    <name evidence="1" type="ORF">G7Y82_15550</name>
</gene>
<organism evidence="1 2">
    <name type="scientific">Solimonas marina</name>
    <dbReference type="NCBI Taxonomy" id="2714601"/>
    <lineage>
        <taxon>Bacteria</taxon>
        <taxon>Pseudomonadati</taxon>
        <taxon>Pseudomonadota</taxon>
        <taxon>Gammaproteobacteria</taxon>
        <taxon>Nevskiales</taxon>
        <taxon>Nevskiaceae</taxon>
        <taxon>Solimonas</taxon>
    </lineage>
</organism>
<accession>A0A969WCZ1</accession>
<comment type="caution">
    <text evidence="1">The sequence shown here is derived from an EMBL/GenBank/DDBJ whole genome shotgun (WGS) entry which is preliminary data.</text>
</comment>
<name>A0A969WCZ1_9GAMM</name>
<dbReference type="Pfam" id="PF03500">
    <property type="entry name" value="Cellsynth_D"/>
    <property type="match status" value="1"/>
</dbReference>
<proteinExistence type="predicted"/>
<reference evidence="1" key="1">
    <citation type="submission" date="2020-03" db="EMBL/GenBank/DDBJ databases">
        <title>Solimonas marina sp. nov., isolated from deep seawater of the Pacific Ocean.</title>
        <authorList>
            <person name="Liu X."/>
            <person name="Lai Q."/>
            <person name="Sun F."/>
            <person name="Gai Y."/>
            <person name="Li G."/>
            <person name="Shao Z."/>
        </authorList>
    </citation>
    <scope>NUCLEOTIDE SEQUENCE</scope>
    <source>
        <strain evidence="1">C16B3</strain>
    </source>
</reference>
<evidence type="ECO:0008006" key="3">
    <source>
        <dbReference type="Google" id="ProtNLM"/>
    </source>
</evidence>
<dbReference type="GO" id="GO:0030244">
    <property type="term" value="P:cellulose biosynthetic process"/>
    <property type="evidence" value="ECO:0007669"/>
    <property type="project" value="InterPro"/>
</dbReference>
<dbReference type="EMBL" id="JAAVXB010000009">
    <property type="protein sequence ID" value="NKF23733.1"/>
    <property type="molecule type" value="Genomic_DNA"/>
</dbReference>
<evidence type="ECO:0000313" key="1">
    <source>
        <dbReference type="EMBL" id="NKF23733.1"/>
    </source>
</evidence>
<dbReference type="Proteomes" id="UP000653472">
    <property type="component" value="Unassembled WGS sequence"/>
</dbReference>
<evidence type="ECO:0000313" key="2">
    <source>
        <dbReference type="Proteomes" id="UP000653472"/>
    </source>
</evidence>
<protein>
    <recommendedName>
        <fullName evidence="3">Cellulose synthase subunit D</fullName>
    </recommendedName>
</protein>
<dbReference type="InterPro" id="IPR038470">
    <property type="entry name" value="Cellsynth_D_sf"/>
</dbReference>